<evidence type="ECO:0000313" key="2">
    <source>
        <dbReference type="Proteomes" id="UP001202134"/>
    </source>
</evidence>
<comment type="caution">
    <text evidence="1">The sequence shown here is derived from an EMBL/GenBank/DDBJ whole genome shotgun (WGS) entry which is preliminary data.</text>
</comment>
<dbReference type="InterPro" id="IPR035571">
    <property type="entry name" value="UPF0234-like_C"/>
</dbReference>
<accession>A0ABT0KTU6</accession>
<protein>
    <submittedName>
        <fullName evidence="1">YfcZ/YiiS family protein</fullName>
    </submittedName>
</protein>
<dbReference type="EMBL" id="JAKIKU010000009">
    <property type="protein sequence ID" value="MCL1046775.1"/>
    <property type="molecule type" value="Genomic_DNA"/>
</dbReference>
<dbReference type="Pfam" id="PF04175">
    <property type="entry name" value="DUF406"/>
    <property type="match status" value="1"/>
</dbReference>
<organism evidence="1 2">
    <name type="scientific">Shewanella electrodiphila</name>
    <dbReference type="NCBI Taxonomy" id="934143"/>
    <lineage>
        <taxon>Bacteria</taxon>
        <taxon>Pseudomonadati</taxon>
        <taxon>Pseudomonadota</taxon>
        <taxon>Gammaproteobacteria</taxon>
        <taxon>Alteromonadales</taxon>
        <taxon>Shewanellaceae</taxon>
        <taxon>Shewanella</taxon>
    </lineage>
</organism>
<name>A0ABT0KTU6_9GAMM</name>
<gene>
    <name evidence="1" type="ORF">L2737_15810</name>
</gene>
<dbReference type="Gene3D" id="3.30.70.860">
    <property type="match status" value="1"/>
</dbReference>
<keyword evidence="2" id="KW-1185">Reference proteome</keyword>
<dbReference type="RefSeq" id="WP_102527228.1">
    <property type="nucleotide sequence ID" value="NZ_JAKIKU010000009.1"/>
</dbReference>
<dbReference type="Proteomes" id="UP001202134">
    <property type="component" value="Unassembled WGS sequence"/>
</dbReference>
<dbReference type="InterPro" id="IPR005272">
    <property type="entry name" value="DUF406"/>
</dbReference>
<evidence type="ECO:0000313" key="1">
    <source>
        <dbReference type="EMBL" id="MCL1046775.1"/>
    </source>
</evidence>
<proteinExistence type="predicted"/>
<sequence length="95" mass="10710">MIKTITKQDVQVSDSCNDCGSFVDIGTVIDEQDTQLILQVEGETALADAQAIIEKAETRFDSVNTRFDETDNHITVFIEFEFTAEKMIFQLENSL</sequence>
<reference evidence="1 2" key="1">
    <citation type="submission" date="2022-01" db="EMBL/GenBank/DDBJ databases">
        <title>Whole genome-based taxonomy of the Shewanellaceae.</title>
        <authorList>
            <person name="Martin-Rodriguez A.J."/>
        </authorList>
    </citation>
    <scope>NUCLEOTIDE SEQUENCE [LARGE SCALE GENOMIC DNA]</scope>
    <source>
        <strain evidence="1 2">DSM 24955</strain>
    </source>
</reference>